<comment type="caution">
    <text evidence="3">The sequence shown here is derived from an EMBL/GenBank/DDBJ whole genome shotgun (WGS) entry which is preliminary data.</text>
</comment>
<feature type="region of interest" description="Disordered" evidence="2">
    <location>
        <begin position="592"/>
        <end position="659"/>
    </location>
</feature>
<feature type="region of interest" description="Disordered" evidence="2">
    <location>
        <begin position="425"/>
        <end position="540"/>
    </location>
</feature>
<reference evidence="3" key="1">
    <citation type="journal article" date="2021" name="Proc. Natl. Acad. Sci. U.S.A.">
        <title>Three genomes in the algal genus Volvox reveal the fate of a haploid sex-determining region after a transition to homothallism.</title>
        <authorList>
            <person name="Yamamoto K."/>
            <person name="Hamaji T."/>
            <person name="Kawai-Toyooka H."/>
            <person name="Matsuzaki R."/>
            <person name="Takahashi F."/>
            <person name="Nishimura Y."/>
            <person name="Kawachi M."/>
            <person name="Noguchi H."/>
            <person name="Minakuchi Y."/>
            <person name="Umen J.G."/>
            <person name="Toyoda A."/>
            <person name="Nozaki H."/>
        </authorList>
    </citation>
    <scope>NUCLEOTIDE SEQUENCE</scope>
    <source>
        <strain evidence="3">NIES-3786</strain>
    </source>
</reference>
<dbReference type="EMBL" id="BNCP01000051">
    <property type="protein sequence ID" value="GIL89546.1"/>
    <property type="molecule type" value="Genomic_DNA"/>
</dbReference>
<evidence type="ECO:0000313" key="4">
    <source>
        <dbReference type="Proteomes" id="UP000747110"/>
    </source>
</evidence>
<feature type="compositionally biased region" description="Pro residues" evidence="2">
    <location>
        <begin position="482"/>
        <end position="492"/>
    </location>
</feature>
<keyword evidence="4" id="KW-1185">Reference proteome</keyword>
<feature type="compositionally biased region" description="Acidic residues" evidence="2">
    <location>
        <begin position="528"/>
        <end position="540"/>
    </location>
</feature>
<feature type="coiled-coil region" evidence="1">
    <location>
        <begin position="220"/>
        <end position="282"/>
    </location>
</feature>
<accession>A0A8J4CTJ5</accession>
<evidence type="ECO:0000313" key="3">
    <source>
        <dbReference type="EMBL" id="GIL89546.1"/>
    </source>
</evidence>
<evidence type="ECO:0000256" key="2">
    <source>
        <dbReference type="SAM" id="MobiDB-lite"/>
    </source>
</evidence>
<gene>
    <name evidence="3" type="ORF">Vretifemale_17385</name>
</gene>
<protein>
    <submittedName>
        <fullName evidence="3">Uncharacterized protein</fullName>
    </submittedName>
</protein>
<dbReference type="AlphaFoldDB" id="A0A8J4CTJ5"/>
<sequence>MMQATPTQMGLLKVMRQQAMRDQDRERAMFKDAAYRAKLEAALQRQAALSDLEQRQQAEAEIQRLSDVYEHRVDHIGEAHVEAAVFMQQQDEARAAQERRLAELNERQEQRFHSALSALKAQKGVAKAQAAAAQQRRVQILRAARDKAQVFTAEQVSRAQAQKRRQSDLARQELERRKRSGNGLAMDFRQTRLHEGQGTPVPQAEPAVVAQPLPDPIESAEELQHRAAMEKRRREAAAAEAEIRARERFFAAQAKLRAEAQKRAVEAELADLAAQRLQAKKQALAAHRLHLRDQRKQQELQRVFEENFLSGTAVMEDDLAPRELPAFLKPVAAGIAGGRPVDTHPQAARVRAPLPPLPPPLPCSTVPEDVIIPRWSKCRTAPLGRQPPPLPLPVPAALSNASPPTPKEEVAVQTDPELLAPAAGKFQQRSVSDHEGLSPEAGHAAASTPTEEENSTARRLAWSDPEYMATPSSTVTVAAVPQPTPSPEPTEPIPSTDRGEGSPHLVPPGKAEVQRPVSSQPLLGAPDTDGDDEADAWGEVEVDRELARMKKELGIEDSDLRSSISSIDSGISVPSFLKDAAVVAIVRQAGRHTGPKAAAARAHAEATGAPAGSKQAEAGGNATTAAGADKSPRAPNASPCQGQGPRTSAADAAAPVSET</sequence>
<feature type="compositionally biased region" description="Low complexity" evidence="2">
    <location>
        <begin position="595"/>
        <end position="628"/>
    </location>
</feature>
<feature type="compositionally biased region" description="Pro residues" evidence="2">
    <location>
        <begin position="385"/>
        <end position="394"/>
    </location>
</feature>
<feature type="region of interest" description="Disordered" evidence="2">
    <location>
        <begin position="382"/>
        <end position="412"/>
    </location>
</feature>
<dbReference type="Proteomes" id="UP000747110">
    <property type="component" value="Unassembled WGS sequence"/>
</dbReference>
<proteinExistence type="predicted"/>
<keyword evidence="1" id="KW-0175">Coiled coil</keyword>
<feature type="coiled-coil region" evidence="1">
    <location>
        <begin position="87"/>
        <end position="136"/>
    </location>
</feature>
<feature type="region of interest" description="Disordered" evidence="2">
    <location>
        <begin position="155"/>
        <end position="187"/>
    </location>
</feature>
<evidence type="ECO:0000256" key="1">
    <source>
        <dbReference type="SAM" id="Coils"/>
    </source>
</evidence>
<dbReference type="OrthoDB" id="552052at2759"/>
<feature type="non-terminal residue" evidence="3">
    <location>
        <position position="659"/>
    </location>
</feature>
<organism evidence="3 4">
    <name type="scientific">Volvox reticuliferus</name>
    <dbReference type="NCBI Taxonomy" id="1737510"/>
    <lineage>
        <taxon>Eukaryota</taxon>
        <taxon>Viridiplantae</taxon>
        <taxon>Chlorophyta</taxon>
        <taxon>core chlorophytes</taxon>
        <taxon>Chlorophyceae</taxon>
        <taxon>CS clade</taxon>
        <taxon>Chlamydomonadales</taxon>
        <taxon>Volvocaceae</taxon>
        <taxon>Volvox</taxon>
    </lineage>
</organism>
<name>A0A8J4CTJ5_9CHLO</name>
<feature type="compositionally biased region" description="Basic and acidic residues" evidence="2">
    <location>
        <begin position="165"/>
        <end position="176"/>
    </location>
</feature>